<keyword evidence="4" id="KW-1185">Reference proteome</keyword>
<dbReference type="SMART" id="SM00320">
    <property type="entry name" value="WD40"/>
    <property type="match status" value="5"/>
</dbReference>
<proteinExistence type="predicted"/>
<sequence>MSRPAPDPSYILRGAHSEVTSLTFTHVAESRGTSAAGLISGTLTGAIQMWDWTTKRIIKTVEAHKGESLLWLANPGDGRLLSQGRDGRLVLWDCSGEDWRQLGWVPCATLGFCRASLLNKNPDILAVPSPVQGEISVISIPSLQILHTMKVQKTQGMCMSLKLTTCQSEKDTLLIGGFENGSLALWQIGGHDVLHSLALHEESVMALDYNSKVNKGISGSVDTKIQVWTISEELKIQSVKEISVTNAGVSSVTIREDGKIFITGGWDHQVRVFGMKKLNALAVLNYHSATIHCTVFSKDNTIAAGSKDRLITVWDVYK</sequence>
<dbReference type="Proteomes" id="UP000085678">
    <property type="component" value="Unplaced"/>
</dbReference>
<evidence type="ECO:0000313" key="6">
    <source>
        <dbReference type="RefSeq" id="XP_013410383.1"/>
    </source>
</evidence>
<reference evidence="5 6" key="1">
    <citation type="submission" date="2025-04" db="UniProtKB">
        <authorList>
            <consortium name="RefSeq"/>
        </authorList>
    </citation>
    <scope>IDENTIFICATION</scope>
    <source>
        <tissue evidence="5 6">Gonads</tissue>
    </source>
</reference>
<name>A0A1S3JJ30_LINAN</name>
<evidence type="ECO:0000313" key="5">
    <source>
        <dbReference type="RefSeq" id="XP_013410382.1"/>
    </source>
</evidence>
<dbReference type="Pfam" id="PF00400">
    <property type="entry name" value="WD40"/>
    <property type="match status" value="3"/>
</dbReference>
<organism evidence="4 6">
    <name type="scientific">Lingula anatina</name>
    <name type="common">Brachiopod</name>
    <name type="synonym">Lingula unguis</name>
    <dbReference type="NCBI Taxonomy" id="7574"/>
    <lineage>
        <taxon>Eukaryota</taxon>
        <taxon>Metazoa</taxon>
        <taxon>Spiralia</taxon>
        <taxon>Lophotrochozoa</taxon>
        <taxon>Brachiopoda</taxon>
        <taxon>Linguliformea</taxon>
        <taxon>Lingulata</taxon>
        <taxon>Lingulida</taxon>
        <taxon>Linguloidea</taxon>
        <taxon>Lingulidae</taxon>
        <taxon>Lingula</taxon>
    </lineage>
</organism>
<dbReference type="InterPro" id="IPR001680">
    <property type="entry name" value="WD40_rpt"/>
</dbReference>
<dbReference type="KEGG" id="lak:106173717"/>
<dbReference type="PANTHER" id="PTHR19854">
    <property type="entry name" value="TRANSDUCIN BETA-LIKE 3"/>
    <property type="match status" value="1"/>
</dbReference>
<feature type="repeat" description="WD" evidence="3">
    <location>
        <begin position="284"/>
        <end position="318"/>
    </location>
</feature>
<evidence type="ECO:0000313" key="4">
    <source>
        <dbReference type="Proteomes" id="UP000085678"/>
    </source>
</evidence>
<evidence type="ECO:0000256" key="2">
    <source>
        <dbReference type="ARBA" id="ARBA00022737"/>
    </source>
</evidence>
<dbReference type="PROSITE" id="PS50294">
    <property type="entry name" value="WD_REPEATS_REGION"/>
    <property type="match status" value="1"/>
</dbReference>
<dbReference type="GeneID" id="106173717"/>
<dbReference type="PROSITE" id="PS50082">
    <property type="entry name" value="WD_REPEATS_2"/>
    <property type="match status" value="2"/>
</dbReference>
<keyword evidence="1 3" id="KW-0853">WD repeat</keyword>
<protein>
    <submittedName>
        <fullName evidence="5 6">Guanine nucleotide-binding protein subunit beta-like protein 1</fullName>
    </submittedName>
</protein>
<dbReference type="PROSITE" id="PS00678">
    <property type="entry name" value="WD_REPEATS_1"/>
    <property type="match status" value="1"/>
</dbReference>
<dbReference type="InterPro" id="IPR019775">
    <property type="entry name" value="WD40_repeat_CS"/>
</dbReference>
<feature type="repeat" description="WD" evidence="3">
    <location>
        <begin position="197"/>
        <end position="238"/>
    </location>
</feature>
<dbReference type="RefSeq" id="XP_013410382.1">
    <property type="nucleotide sequence ID" value="XM_013554928.1"/>
</dbReference>
<gene>
    <name evidence="5 6" type="primary">LOC106173717</name>
</gene>
<dbReference type="STRING" id="7574.A0A1S3JJ30"/>
<evidence type="ECO:0000256" key="1">
    <source>
        <dbReference type="ARBA" id="ARBA00022574"/>
    </source>
</evidence>
<accession>A0A1S3JJ30</accession>
<dbReference type="InterPro" id="IPR036322">
    <property type="entry name" value="WD40_repeat_dom_sf"/>
</dbReference>
<evidence type="ECO:0000256" key="3">
    <source>
        <dbReference type="PROSITE-ProRule" id="PRU00221"/>
    </source>
</evidence>
<dbReference type="InterPro" id="IPR015943">
    <property type="entry name" value="WD40/YVTN_repeat-like_dom_sf"/>
</dbReference>
<dbReference type="SUPFAM" id="SSF50978">
    <property type="entry name" value="WD40 repeat-like"/>
    <property type="match status" value="1"/>
</dbReference>
<dbReference type="PANTHER" id="PTHR19854:SF1">
    <property type="entry name" value="GUANINE NUCLEOTIDE-BINDING PROTEIN SUBUNIT BETA-LIKE PROTEIN 1"/>
    <property type="match status" value="1"/>
</dbReference>
<dbReference type="OMA" id="YQRQSMQ"/>
<dbReference type="AlphaFoldDB" id="A0A1S3JJ30"/>
<dbReference type="Gene3D" id="2.130.10.10">
    <property type="entry name" value="YVTN repeat-like/Quinoprotein amine dehydrogenase"/>
    <property type="match status" value="2"/>
</dbReference>
<keyword evidence="2" id="KW-0677">Repeat</keyword>
<dbReference type="OrthoDB" id="7668193at2759"/>
<dbReference type="RefSeq" id="XP_013410383.1">
    <property type="nucleotide sequence ID" value="XM_013554929.1"/>
</dbReference>